<keyword evidence="2" id="KW-1185">Reference proteome</keyword>
<dbReference type="Proteomes" id="UP001207742">
    <property type="component" value="Unassembled WGS sequence"/>
</dbReference>
<proteinExistence type="predicted"/>
<reference evidence="1 2" key="1">
    <citation type="submission" date="2022-10" db="EMBL/GenBank/DDBJ databases">
        <title>Chitinophaga nivalis PC15 sp. nov., isolated from Pyeongchang county, South Korea.</title>
        <authorList>
            <person name="Trinh H.N."/>
        </authorList>
    </citation>
    <scope>NUCLEOTIDE SEQUENCE [LARGE SCALE GENOMIC DNA]</scope>
    <source>
        <strain evidence="1 2">PC14</strain>
    </source>
</reference>
<evidence type="ECO:0000313" key="2">
    <source>
        <dbReference type="Proteomes" id="UP001207742"/>
    </source>
</evidence>
<sequence>MRCTQEDFQRAIRIANAIQDYFRINYNYTDVRSTDLYDYLVKRNLVEQDRHHGLHFRSFLRRLKDDGLLDLIPQCQYTTSPVSGGEWHFIRMSDEKLATIRNKHKGKRATATHVPKLSEAEIDELIELARNAVDKLPKRDTSDLTHQQLELRKSYPRAYEEWLPREIEIMSRAFLKFDRIDKVAELLQRQPHIVREKLQALGLIT</sequence>
<name>A0ABT3IM35_9BACT</name>
<protein>
    <submittedName>
        <fullName evidence="1">Uncharacterized protein</fullName>
    </submittedName>
</protein>
<dbReference type="EMBL" id="JAPDNS010000001">
    <property type="protein sequence ID" value="MCW3485027.1"/>
    <property type="molecule type" value="Genomic_DNA"/>
</dbReference>
<gene>
    <name evidence="1" type="ORF">OL497_14045</name>
</gene>
<comment type="caution">
    <text evidence="1">The sequence shown here is derived from an EMBL/GenBank/DDBJ whole genome shotgun (WGS) entry which is preliminary data.</text>
</comment>
<accession>A0ABT3IM35</accession>
<organism evidence="1 2">
    <name type="scientific">Chitinophaga nivalis</name>
    <dbReference type="NCBI Taxonomy" id="2991709"/>
    <lineage>
        <taxon>Bacteria</taxon>
        <taxon>Pseudomonadati</taxon>
        <taxon>Bacteroidota</taxon>
        <taxon>Chitinophagia</taxon>
        <taxon>Chitinophagales</taxon>
        <taxon>Chitinophagaceae</taxon>
        <taxon>Chitinophaga</taxon>
    </lineage>
</organism>
<dbReference type="RefSeq" id="WP_264731002.1">
    <property type="nucleotide sequence ID" value="NZ_JAPDNR010000001.1"/>
</dbReference>
<evidence type="ECO:0000313" key="1">
    <source>
        <dbReference type="EMBL" id="MCW3485027.1"/>
    </source>
</evidence>